<dbReference type="OMA" id="PVVLWCR"/>
<dbReference type="GO" id="GO:0003281">
    <property type="term" value="P:ventricular septum development"/>
    <property type="evidence" value="ECO:0007669"/>
    <property type="project" value="Ensembl"/>
</dbReference>
<feature type="compositionally biased region" description="Low complexity" evidence="10">
    <location>
        <begin position="40"/>
        <end position="49"/>
    </location>
</feature>
<feature type="domain" description="CTCK" evidence="11">
    <location>
        <begin position="99"/>
        <end position="185"/>
    </location>
</feature>
<evidence type="ECO:0000256" key="9">
    <source>
        <dbReference type="PIRNR" id="PIRNR027807"/>
    </source>
</evidence>
<keyword evidence="13" id="KW-1185">Reference proteome</keyword>
<keyword evidence="6" id="KW-0325">Glycoprotein</keyword>
<dbReference type="AlphaFoldDB" id="A0A8C4L560"/>
<evidence type="ECO:0000259" key="11">
    <source>
        <dbReference type="SMART" id="SM00041"/>
    </source>
</evidence>
<reference evidence="12 13" key="1">
    <citation type="journal article" date="2020" name="Nat. Commun.">
        <title>Donkey genomes provide new insights into domestication and selection for coat color.</title>
        <authorList>
            <person name="Wang"/>
            <person name="C."/>
            <person name="Li"/>
            <person name="H."/>
            <person name="Guo"/>
            <person name="Y."/>
            <person name="Huang"/>
            <person name="J."/>
            <person name="Sun"/>
            <person name="Y."/>
            <person name="Min"/>
            <person name="J."/>
            <person name="Wang"/>
            <person name="J."/>
            <person name="Fang"/>
            <person name="X."/>
            <person name="Zhao"/>
            <person name="Z."/>
            <person name="Wang"/>
            <person name="S."/>
            <person name="Zhang"/>
            <person name="Y."/>
            <person name="Liu"/>
            <person name="Q."/>
            <person name="Jiang"/>
            <person name="Q."/>
            <person name="Wang"/>
            <person name="X."/>
            <person name="Guo"/>
            <person name="Y."/>
            <person name="Yang"/>
            <person name="C."/>
            <person name="Wang"/>
            <person name="Y."/>
            <person name="Tian"/>
            <person name="F."/>
            <person name="Zhuang"/>
            <person name="G."/>
            <person name="Fan"/>
            <person name="Y."/>
            <person name="Gao"/>
            <person name="Q."/>
            <person name="Li"/>
            <person name="Y."/>
            <person name="Ju"/>
            <person name="Z."/>
            <person name="Li"/>
            <person name="J."/>
            <person name="Li"/>
            <person name="R."/>
            <person name="Hou"/>
            <person name="M."/>
            <person name="Yang"/>
            <person name="G."/>
            <person name="Liu"/>
            <person name="G."/>
            <person name="Liu"/>
            <person name="W."/>
            <person name="Guo"/>
            <person name="J."/>
            <person name="Pan"/>
            <person name="S."/>
            <person name="Fan"/>
            <person name="G."/>
            <person name="Zhang"/>
            <person name="W."/>
            <person name="Zhang"/>
            <person name="R."/>
            <person name="Yu"/>
            <person name="J."/>
            <person name="Zhang"/>
            <person name="X."/>
            <person name="Yin"/>
            <person name="Q."/>
            <person name="Ji"/>
            <person name="C."/>
            <person name="Jin"/>
            <person name="Y."/>
            <person name="Yue"/>
            <person name="G."/>
            <person name="Liu"/>
            <person name="M."/>
            <person name="Xu"/>
            <person name="J."/>
            <person name="Liu"/>
            <person name="S."/>
            <person name="Jordana"/>
            <person name="J."/>
            <person name="Noce"/>
            <person name="A."/>
            <person name="Amills"/>
            <person name="M."/>
            <person name="Wu"/>
            <person name="D.D."/>
            <person name="Li"/>
            <person name="S."/>
            <person name="Zhou"/>
            <person name="X. and Zhong"/>
            <person name="J."/>
        </authorList>
    </citation>
    <scope>NUCLEOTIDE SEQUENCE [LARGE SCALE GENOMIC DNA]</scope>
</reference>
<dbReference type="Proteomes" id="UP000694387">
    <property type="component" value="Chromosome 20"/>
</dbReference>
<dbReference type="FunFam" id="2.10.90.10:FF:000045">
    <property type="entry name" value="DAN domain BMP antagonist family member 5"/>
    <property type="match status" value="1"/>
</dbReference>
<dbReference type="Pfam" id="PF03045">
    <property type="entry name" value="DAN"/>
    <property type="match status" value="1"/>
</dbReference>
<dbReference type="GO" id="GO:0030514">
    <property type="term" value="P:negative regulation of BMP signaling pathway"/>
    <property type="evidence" value="ECO:0007669"/>
    <property type="project" value="Ensembl"/>
</dbReference>
<reference evidence="12" key="2">
    <citation type="submission" date="2025-08" db="UniProtKB">
        <authorList>
            <consortium name="Ensembl"/>
        </authorList>
    </citation>
    <scope>IDENTIFICATION</scope>
</reference>
<name>A0A8C4L560_EQUAS</name>
<dbReference type="GO" id="GO:0016015">
    <property type="term" value="F:morphogen activity"/>
    <property type="evidence" value="ECO:0007669"/>
    <property type="project" value="Ensembl"/>
</dbReference>
<dbReference type="SMART" id="SM00041">
    <property type="entry name" value="CT"/>
    <property type="match status" value="1"/>
</dbReference>
<evidence type="ECO:0000256" key="3">
    <source>
        <dbReference type="ARBA" id="ARBA00022525"/>
    </source>
</evidence>
<protein>
    <recommendedName>
        <fullName evidence="7">DAN domain family member 5</fullName>
    </recommendedName>
    <alternativeName>
        <fullName evidence="8">Cerberus-like protein 2</fullName>
    </alternativeName>
</protein>
<dbReference type="GO" id="GO:0030512">
    <property type="term" value="P:negative regulation of transforming growth factor beta receptor signaling pathway"/>
    <property type="evidence" value="ECO:0007669"/>
    <property type="project" value="Ensembl"/>
</dbReference>
<keyword evidence="5" id="KW-1015">Disulfide bond</keyword>
<evidence type="ECO:0000313" key="12">
    <source>
        <dbReference type="Ensembl" id="ENSEASP00005005516.1"/>
    </source>
</evidence>
<sequence>MLLGQLTALLSLLGGAQLLTGSGRPPPQPPATSNHTWAQGLGAAASPGPSSALGSWKAFLGLQKAGRLGPRARQPGQQVATALSLPLDPQEVAREMCRAVPFTQVLSRPGCMAVRLRNHLCFGHCSSVYVPGSGPTPRVLCNSCVPAHRRRVPVALWCRAGRPASQRRVMTSTVLVEGCQCSPRV</sequence>
<dbReference type="InterPro" id="IPR029034">
    <property type="entry name" value="Cystine-knot_cytokine"/>
</dbReference>
<comment type="subcellular location">
    <subcellularLocation>
        <location evidence="1 9">Secreted</location>
    </subcellularLocation>
</comment>
<dbReference type="GeneTree" id="ENSGT00530000063926"/>
<organism evidence="12 13">
    <name type="scientific">Equus asinus</name>
    <name type="common">Donkey</name>
    <name type="synonym">Equus africanus asinus</name>
    <dbReference type="NCBI Taxonomy" id="9793"/>
    <lineage>
        <taxon>Eukaryota</taxon>
        <taxon>Metazoa</taxon>
        <taxon>Chordata</taxon>
        <taxon>Craniata</taxon>
        <taxon>Vertebrata</taxon>
        <taxon>Euteleostomi</taxon>
        <taxon>Mammalia</taxon>
        <taxon>Eutheria</taxon>
        <taxon>Laurasiatheria</taxon>
        <taxon>Perissodactyla</taxon>
        <taxon>Equidae</taxon>
        <taxon>Equus</taxon>
    </lineage>
</organism>
<dbReference type="CTD" id="199699"/>
<dbReference type="PANTHER" id="PTHR15273:SF5">
    <property type="entry name" value="DAN DOMAIN FAMILY MEMBER 5"/>
    <property type="match status" value="1"/>
</dbReference>
<comment type="similarity">
    <text evidence="2 9">Belongs to the DAN family.</text>
</comment>
<dbReference type="GO" id="GO:0003140">
    <property type="term" value="P:determination of left/right asymmetry in lateral mesoderm"/>
    <property type="evidence" value="ECO:0007669"/>
    <property type="project" value="Ensembl"/>
</dbReference>
<evidence type="ECO:0000256" key="10">
    <source>
        <dbReference type="SAM" id="MobiDB-lite"/>
    </source>
</evidence>
<keyword evidence="4 9" id="KW-0732">Signal</keyword>
<reference evidence="12" key="3">
    <citation type="submission" date="2025-09" db="UniProtKB">
        <authorList>
            <consortium name="Ensembl"/>
        </authorList>
    </citation>
    <scope>IDENTIFICATION</scope>
</reference>
<evidence type="ECO:0000256" key="4">
    <source>
        <dbReference type="ARBA" id="ARBA00022729"/>
    </source>
</evidence>
<gene>
    <name evidence="12" type="primary">DAND5</name>
</gene>
<proteinExistence type="inferred from homology"/>
<dbReference type="KEGG" id="eai:106844291"/>
<evidence type="ECO:0000256" key="6">
    <source>
        <dbReference type="ARBA" id="ARBA00023180"/>
    </source>
</evidence>
<dbReference type="OrthoDB" id="10061784at2759"/>
<feature type="chain" id="PRO_5034401991" description="DAN domain family member 5" evidence="9">
    <location>
        <begin position="19"/>
        <end position="185"/>
    </location>
</feature>
<evidence type="ECO:0000256" key="8">
    <source>
        <dbReference type="ARBA" id="ARBA00077866"/>
    </source>
</evidence>
<dbReference type="GO" id="GO:0061371">
    <property type="term" value="P:determination of heart left/right asymmetry"/>
    <property type="evidence" value="ECO:0007669"/>
    <property type="project" value="Ensembl"/>
</dbReference>
<feature type="region of interest" description="Disordered" evidence="10">
    <location>
        <begin position="20"/>
        <end position="49"/>
    </location>
</feature>
<evidence type="ECO:0000256" key="5">
    <source>
        <dbReference type="ARBA" id="ARBA00023157"/>
    </source>
</evidence>
<dbReference type="RefSeq" id="XP_014717142.1">
    <property type="nucleotide sequence ID" value="XM_014861656.3"/>
</dbReference>
<keyword evidence="3 9" id="KW-0964">Secreted</keyword>
<dbReference type="GO" id="GO:0038101">
    <property type="term" value="P:sequestering of nodal from receptor via nodal binding"/>
    <property type="evidence" value="ECO:0007669"/>
    <property type="project" value="Ensembl"/>
</dbReference>
<dbReference type="Gene3D" id="2.10.90.10">
    <property type="entry name" value="Cystine-knot cytokines"/>
    <property type="match status" value="1"/>
</dbReference>
<evidence type="ECO:0000256" key="2">
    <source>
        <dbReference type="ARBA" id="ARBA00007872"/>
    </source>
</evidence>
<dbReference type="PANTHER" id="PTHR15273">
    <property type="entry name" value="DAN DOMAIN FAMILY MEMBER 5"/>
    <property type="match status" value="1"/>
</dbReference>
<evidence type="ECO:0000256" key="7">
    <source>
        <dbReference type="ARBA" id="ARBA00073705"/>
    </source>
</evidence>
<dbReference type="GeneID" id="106844291"/>
<evidence type="ECO:0000313" key="13">
    <source>
        <dbReference type="Proteomes" id="UP000694387"/>
    </source>
</evidence>
<dbReference type="InterPro" id="IPR004133">
    <property type="entry name" value="DAN_dom"/>
</dbReference>
<evidence type="ECO:0000256" key="1">
    <source>
        <dbReference type="ARBA" id="ARBA00004613"/>
    </source>
</evidence>
<dbReference type="Ensembl" id="ENSEAST00005006026.2">
    <property type="protein sequence ID" value="ENSEASP00005005516.1"/>
    <property type="gene ID" value="ENSEASG00005004075.2"/>
</dbReference>
<dbReference type="InterPro" id="IPR006207">
    <property type="entry name" value="Cys_knot_C"/>
</dbReference>
<dbReference type="GO" id="GO:0003283">
    <property type="term" value="P:atrial septum development"/>
    <property type="evidence" value="ECO:0007669"/>
    <property type="project" value="Ensembl"/>
</dbReference>
<dbReference type="GO" id="GO:0005576">
    <property type="term" value="C:extracellular region"/>
    <property type="evidence" value="ECO:0007669"/>
    <property type="project" value="UniProtKB-SubCell"/>
</dbReference>
<accession>A0A8C4L560</accession>
<feature type="signal peptide" evidence="9">
    <location>
        <begin position="1"/>
        <end position="18"/>
    </location>
</feature>
<dbReference type="InterPro" id="IPR016860">
    <property type="entry name" value="Cerberus"/>
</dbReference>